<dbReference type="Gramene" id="ESQ43629">
    <property type="protein sequence ID" value="ESQ43629"/>
    <property type="gene ID" value="EUTSA_v10015806mg"/>
</dbReference>
<reference evidence="2 3" key="1">
    <citation type="journal article" date="2013" name="Front. Plant Sci.">
        <title>The Reference Genome of the Halophytic Plant Eutrema salsugineum.</title>
        <authorList>
            <person name="Yang R."/>
            <person name="Jarvis D.E."/>
            <person name="Chen H."/>
            <person name="Beilstein M.A."/>
            <person name="Grimwood J."/>
            <person name="Jenkins J."/>
            <person name="Shu S."/>
            <person name="Prochnik S."/>
            <person name="Xin M."/>
            <person name="Ma C."/>
            <person name="Schmutz J."/>
            <person name="Wing R.A."/>
            <person name="Mitchell-Olds T."/>
            <person name="Schumaker K.S."/>
            <person name="Wang X."/>
        </authorList>
    </citation>
    <scope>NUCLEOTIDE SEQUENCE [LARGE SCALE GENOMIC DNA]</scope>
</reference>
<organism evidence="2 3">
    <name type="scientific">Eutrema salsugineum</name>
    <name type="common">Saltwater cress</name>
    <name type="synonym">Sisymbrium salsugineum</name>
    <dbReference type="NCBI Taxonomy" id="72664"/>
    <lineage>
        <taxon>Eukaryota</taxon>
        <taxon>Viridiplantae</taxon>
        <taxon>Streptophyta</taxon>
        <taxon>Embryophyta</taxon>
        <taxon>Tracheophyta</taxon>
        <taxon>Spermatophyta</taxon>
        <taxon>Magnoliopsida</taxon>
        <taxon>eudicotyledons</taxon>
        <taxon>Gunneridae</taxon>
        <taxon>Pentapetalae</taxon>
        <taxon>rosids</taxon>
        <taxon>malvids</taxon>
        <taxon>Brassicales</taxon>
        <taxon>Brassicaceae</taxon>
        <taxon>Eutremeae</taxon>
        <taxon>Eutrema</taxon>
    </lineage>
</organism>
<evidence type="ECO:0000313" key="3">
    <source>
        <dbReference type="Proteomes" id="UP000030689"/>
    </source>
</evidence>
<dbReference type="KEGG" id="eus:EUTSA_v10015806mg"/>
<dbReference type="Proteomes" id="UP000030689">
    <property type="component" value="Unassembled WGS sequence"/>
</dbReference>
<proteinExistence type="predicted"/>
<evidence type="ECO:0000256" key="1">
    <source>
        <dbReference type="SAM" id="MobiDB-lite"/>
    </source>
</evidence>
<feature type="region of interest" description="Disordered" evidence="1">
    <location>
        <begin position="53"/>
        <end position="77"/>
    </location>
</feature>
<sequence length="234" mass="26411">MASHWTIPKLVTWRVKDWASCFLASKISLDVDEDGVKNDGNSSNYNNLMFKRTKKKMKSKKKRSERKLSSSVSPTLTSKPPVLDEAGFIDLCFHREDGGFDVVKDEKKEVELSPEKSLVNHKLIYGDQGIGNTNKKNSLKIKGPEQDPDDKTTCQETEDVSCDAHEKNEEEEEEEMGAFDESSESNHSDEARGSFAFPILGVEWIGSPVHMPKSDDLSPKKQKPIDFGFECCRF</sequence>
<accession>V4LIT9</accession>
<name>V4LIT9_EUTSA</name>
<dbReference type="eggNOG" id="ENOG502S4M9">
    <property type="taxonomic scope" value="Eukaryota"/>
</dbReference>
<keyword evidence="3" id="KW-1185">Reference proteome</keyword>
<dbReference type="InterPro" id="IPR040378">
    <property type="entry name" value="BASL"/>
</dbReference>
<dbReference type="PANTHER" id="PTHR33914">
    <property type="entry name" value="18S PRE-RIBOSOMAL ASSEMBLY PROTEIN GAR2-LIKE PROTEIN"/>
    <property type="match status" value="1"/>
</dbReference>
<dbReference type="GO" id="GO:0009786">
    <property type="term" value="P:regulation of asymmetric cell division"/>
    <property type="evidence" value="ECO:0007669"/>
    <property type="project" value="InterPro"/>
</dbReference>
<feature type="compositionally biased region" description="Basic and acidic residues" evidence="1">
    <location>
        <begin position="142"/>
        <end position="153"/>
    </location>
</feature>
<dbReference type="EMBL" id="KI517464">
    <property type="protein sequence ID" value="ESQ43629.1"/>
    <property type="molecule type" value="Genomic_DNA"/>
</dbReference>
<evidence type="ECO:0008006" key="4">
    <source>
        <dbReference type="Google" id="ProtNLM"/>
    </source>
</evidence>
<dbReference type="AlphaFoldDB" id="V4LIT9"/>
<feature type="compositionally biased region" description="Acidic residues" evidence="1">
    <location>
        <begin position="169"/>
        <end position="183"/>
    </location>
</feature>
<evidence type="ECO:0000313" key="2">
    <source>
        <dbReference type="EMBL" id="ESQ43629.1"/>
    </source>
</evidence>
<dbReference type="PANTHER" id="PTHR33914:SF3">
    <property type="entry name" value="PROTEIN BREAKING OF ASYMMETRY IN THE STOMATAL LINEAGE"/>
    <property type="match status" value="1"/>
</dbReference>
<gene>
    <name evidence="2" type="ORF">EUTSA_v10015806mg</name>
</gene>
<dbReference type="STRING" id="72664.V4LIT9"/>
<feature type="region of interest" description="Disordered" evidence="1">
    <location>
        <begin position="127"/>
        <end position="192"/>
    </location>
</feature>
<dbReference type="OrthoDB" id="1911716at2759"/>
<feature type="compositionally biased region" description="Basic residues" evidence="1">
    <location>
        <begin position="53"/>
        <end position="65"/>
    </location>
</feature>
<protein>
    <recommendedName>
        <fullName evidence="4">Protein BREAKING OF ASYMMETRY IN THE STOMATAL LINEAGE</fullName>
    </recommendedName>
</protein>